<evidence type="ECO:0000256" key="1">
    <source>
        <dbReference type="SAM" id="Phobius"/>
    </source>
</evidence>
<feature type="transmembrane region" description="Helical" evidence="1">
    <location>
        <begin position="12"/>
        <end position="38"/>
    </location>
</feature>
<dbReference type="Proteomes" id="UP001325680">
    <property type="component" value="Chromosome"/>
</dbReference>
<sequence length="114" mass="11942">MKFFISLLSIAILSFIVGLYTSWWSVAVVAFVVSLCVVQSPGSSFWSGFMGVFLLWLIIALLINAANGGILANRIGGMLGVGQSPVLLAFITALAGGLVAGFAALTASYIRKKV</sequence>
<keyword evidence="1" id="KW-0812">Transmembrane</keyword>
<keyword evidence="3" id="KW-1185">Reference proteome</keyword>
<name>A0ABZ0W5H7_9BACT</name>
<dbReference type="RefSeq" id="WP_114791454.1">
    <property type="nucleotide sequence ID" value="NZ_CP139960.1"/>
</dbReference>
<evidence type="ECO:0000313" key="2">
    <source>
        <dbReference type="EMBL" id="WQD38436.1"/>
    </source>
</evidence>
<reference evidence="2 3" key="1">
    <citation type="submission" date="2023-12" db="EMBL/GenBank/DDBJ databases">
        <title>Genome sequencing and assembly of bacterial species from a model synthetic community.</title>
        <authorList>
            <person name="Hogle S.L."/>
        </authorList>
    </citation>
    <scope>NUCLEOTIDE SEQUENCE [LARGE SCALE GENOMIC DNA]</scope>
    <source>
        <strain evidence="2 3">HAMBI_3031</strain>
    </source>
</reference>
<gene>
    <name evidence="2" type="ORF">U0035_22435</name>
</gene>
<accession>A0ABZ0W5H7</accession>
<evidence type="ECO:0000313" key="3">
    <source>
        <dbReference type="Proteomes" id="UP001325680"/>
    </source>
</evidence>
<dbReference type="EMBL" id="CP139960">
    <property type="protein sequence ID" value="WQD38436.1"/>
    <property type="molecule type" value="Genomic_DNA"/>
</dbReference>
<organism evidence="2 3">
    <name type="scientific">Niabella yanshanensis</name>
    <dbReference type="NCBI Taxonomy" id="577386"/>
    <lineage>
        <taxon>Bacteria</taxon>
        <taxon>Pseudomonadati</taxon>
        <taxon>Bacteroidota</taxon>
        <taxon>Chitinophagia</taxon>
        <taxon>Chitinophagales</taxon>
        <taxon>Chitinophagaceae</taxon>
        <taxon>Niabella</taxon>
    </lineage>
</organism>
<proteinExistence type="predicted"/>
<protein>
    <submittedName>
        <fullName evidence="2">Uncharacterized protein</fullName>
    </submittedName>
</protein>
<keyword evidence="1" id="KW-1133">Transmembrane helix</keyword>
<feature type="transmembrane region" description="Helical" evidence="1">
    <location>
        <begin position="86"/>
        <end position="110"/>
    </location>
</feature>
<feature type="transmembrane region" description="Helical" evidence="1">
    <location>
        <begin position="45"/>
        <end position="66"/>
    </location>
</feature>
<keyword evidence="1" id="KW-0472">Membrane</keyword>